<dbReference type="AlphaFoldDB" id="F5YQL8"/>
<protein>
    <submittedName>
        <fullName evidence="1">Uncharacterized protein</fullName>
    </submittedName>
</protein>
<sequence length="154" mass="17760">MTKIIIPYTIAVSDCYIIMRKIGSADSMLYLTDGTISSQYPEFQRIRYIENFEALQRYHSPELNIDSSTTTIAETVNNKIALNRALCDKQKYQICALKWSRLTAFKFKFGYIPAHYIARFSPLRFVDMPKTRTITNFGERAVLTNSAYINTIST</sequence>
<dbReference type="KEGG" id="tpi:TREPR_2716"/>
<accession>F5YQL8</accession>
<proteinExistence type="predicted"/>
<dbReference type="EMBL" id="CP001843">
    <property type="protein sequence ID" value="AEF86786.1"/>
    <property type="molecule type" value="Genomic_DNA"/>
</dbReference>
<reference evidence="2" key="1">
    <citation type="submission" date="2009-12" db="EMBL/GenBank/DDBJ databases">
        <title>Complete sequence of Treponema primitia strain ZAS-2.</title>
        <authorList>
            <person name="Tetu S.G."/>
            <person name="Matson E."/>
            <person name="Ren Q."/>
            <person name="Seshadri R."/>
            <person name="Elbourne L."/>
            <person name="Hassan K.A."/>
            <person name="Durkin A."/>
            <person name="Radune D."/>
            <person name="Mohamoud Y."/>
            <person name="Shay R."/>
            <person name="Jin S."/>
            <person name="Zhang X."/>
            <person name="Lucey K."/>
            <person name="Ballor N.R."/>
            <person name="Ottesen E."/>
            <person name="Rosenthal R."/>
            <person name="Allen A."/>
            <person name="Leadbetter J.R."/>
            <person name="Paulsen I.T."/>
        </authorList>
    </citation>
    <scope>NUCLEOTIDE SEQUENCE [LARGE SCALE GENOMIC DNA]</scope>
    <source>
        <strain evidence="2">ATCC BAA-887 / DSM 12427 / ZAS-2</strain>
    </source>
</reference>
<dbReference type="RefSeq" id="WP_015707511.1">
    <property type="nucleotide sequence ID" value="NC_015578.1"/>
</dbReference>
<gene>
    <name evidence="1" type="ordered locus">TREPR_2716</name>
</gene>
<dbReference type="OrthoDB" id="3710702at2"/>
<dbReference type="HOGENOM" id="CLU_1703459_0_0_12"/>
<dbReference type="Proteomes" id="UP000009223">
    <property type="component" value="Chromosome"/>
</dbReference>
<keyword evidence="2" id="KW-1185">Reference proteome</keyword>
<evidence type="ECO:0000313" key="1">
    <source>
        <dbReference type="EMBL" id="AEF86786.1"/>
    </source>
</evidence>
<name>F5YQL8_TREPZ</name>
<organism evidence="1 2">
    <name type="scientific">Treponema primitia (strain ATCC BAA-887 / DSM 12427 / ZAS-2)</name>
    <dbReference type="NCBI Taxonomy" id="545694"/>
    <lineage>
        <taxon>Bacteria</taxon>
        <taxon>Pseudomonadati</taxon>
        <taxon>Spirochaetota</taxon>
        <taxon>Spirochaetia</taxon>
        <taxon>Spirochaetales</taxon>
        <taxon>Treponemataceae</taxon>
        <taxon>Treponema</taxon>
    </lineage>
</organism>
<reference evidence="1 2" key="2">
    <citation type="journal article" date="2011" name="ISME J.">
        <title>RNA-seq reveals cooperative metabolic interactions between two termite-gut spirochete species in co-culture.</title>
        <authorList>
            <person name="Rosenthal A.Z."/>
            <person name="Matson E.G."/>
            <person name="Eldar A."/>
            <person name="Leadbetter J.R."/>
        </authorList>
    </citation>
    <scope>NUCLEOTIDE SEQUENCE [LARGE SCALE GENOMIC DNA]</scope>
    <source>
        <strain evidence="2">ATCC BAA-887 / DSM 12427 / ZAS-2</strain>
    </source>
</reference>
<evidence type="ECO:0000313" key="2">
    <source>
        <dbReference type="Proteomes" id="UP000009223"/>
    </source>
</evidence>